<accession>A0A1B8P172</accession>
<evidence type="ECO:0000313" key="2">
    <source>
        <dbReference type="EMBL" id="OBX35943.1"/>
    </source>
</evidence>
<feature type="transmembrane region" description="Helical" evidence="1">
    <location>
        <begin position="12"/>
        <end position="32"/>
    </location>
</feature>
<keyword evidence="1" id="KW-0812">Transmembrane</keyword>
<keyword evidence="1" id="KW-1133">Transmembrane helix</keyword>
<reference evidence="2 3" key="1">
    <citation type="submission" date="2016-06" db="EMBL/GenBank/DDBJ databases">
        <title>Genome sequence of halotolerant plant growth promoting strain of Halomonas elongata HEK1 isolated from salterns of Rann of Kutch, Gujarat, India.</title>
        <authorList>
            <person name="Gaba S."/>
            <person name="Singh R.N."/>
            <person name="Abrol S."/>
            <person name="Kaushik R."/>
            <person name="Saxena A.K."/>
        </authorList>
    </citation>
    <scope>NUCLEOTIDE SEQUENCE [LARGE SCALE GENOMIC DNA]</scope>
    <source>
        <strain evidence="2 3">HEK1</strain>
    </source>
</reference>
<gene>
    <name evidence="2" type="ORF">A8U91_00279</name>
</gene>
<feature type="transmembrane region" description="Helical" evidence="1">
    <location>
        <begin position="38"/>
        <end position="65"/>
    </location>
</feature>
<protein>
    <recommendedName>
        <fullName evidence="4">DUF3311 domain-containing protein</fullName>
    </recommendedName>
</protein>
<organism evidence="2 3">
    <name type="scientific">Halomonas elongata</name>
    <dbReference type="NCBI Taxonomy" id="2746"/>
    <lineage>
        <taxon>Bacteria</taxon>
        <taxon>Pseudomonadati</taxon>
        <taxon>Pseudomonadota</taxon>
        <taxon>Gammaproteobacteria</taxon>
        <taxon>Oceanospirillales</taxon>
        <taxon>Halomonadaceae</taxon>
        <taxon>Halomonas</taxon>
    </lineage>
</organism>
<dbReference type="Proteomes" id="UP000092504">
    <property type="component" value="Unassembled WGS sequence"/>
</dbReference>
<evidence type="ECO:0000313" key="3">
    <source>
        <dbReference type="Proteomes" id="UP000092504"/>
    </source>
</evidence>
<comment type="caution">
    <text evidence="2">The sequence shown here is derived from an EMBL/GenBank/DDBJ whole genome shotgun (WGS) entry which is preliminary data.</text>
</comment>
<name>A0A1B8P172_HALEL</name>
<dbReference type="RefSeq" id="WP_065240416.1">
    <property type="nucleotide sequence ID" value="NZ_CP142770.1"/>
</dbReference>
<evidence type="ECO:0008006" key="4">
    <source>
        <dbReference type="Google" id="ProtNLM"/>
    </source>
</evidence>
<keyword evidence="1" id="KW-0472">Membrane</keyword>
<dbReference type="EMBL" id="MAJD01000001">
    <property type="protein sequence ID" value="OBX35943.1"/>
    <property type="molecule type" value="Genomic_DNA"/>
</dbReference>
<evidence type="ECO:0000256" key="1">
    <source>
        <dbReference type="SAM" id="Phobius"/>
    </source>
</evidence>
<sequence length="77" mass="8578">MSRLVVLPTSRAGWVLLIVFVAVVAAGIWPVIGWVNRAVLVLGLPLLVVWSYVVIFACFAVMLIANRVLEYKEDEHD</sequence>
<dbReference type="PATRIC" id="fig|2746.7.peg.286"/>
<proteinExistence type="predicted"/>
<dbReference type="AlphaFoldDB" id="A0A1B8P172"/>